<dbReference type="GO" id="GO:0008270">
    <property type="term" value="F:zinc ion binding"/>
    <property type="evidence" value="ECO:0007669"/>
    <property type="project" value="UniProtKB-KW"/>
</dbReference>
<keyword evidence="7" id="KW-0863">Zinc-finger</keyword>
<proteinExistence type="inferred from homology"/>
<dbReference type="PANTHER" id="PTHR30313:SF2">
    <property type="entry name" value="DNA PRIMASE"/>
    <property type="match status" value="1"/>
</dbReference>
<dbReference type="AlphaFoldDB" id="A0A6N6M275"/>
<dbReference type="SUPFAM" id="SSF57783">
    <property type="entry name" value="Zinc beta-ribbon"/>
    <property type="match status" value="1"/>
</dbReference>
<comment type="caution">
    <text evidence="16">The sequence shown here is derived from an EMBL/GenBank/DDBJ whole genome shotgun (WGS) entry which is preliminary data.</text>
</comment>
<gene>
    <name evidence="12 16" type="primary">dnaG</name>
    <name evidence="16" type="ORF">F3059_11550</name>
</gene>
<evidence type="ECO:0000256" key="12">
    <source>
        <dbReference type="HAMAP-Rule" id="MF_00974"/>
    </source>
</evidence>
<comment type="function">
    <text evidence="12 13">RNA polymerase that catalyzes the synthesis of short RNA molecules used as primers for DNA polymerase during DNA replication.</text>
</comment>
<evidence type="ECO:0000256" key="2">
    <source>
        <dbReference type="ARBA" id="ARBA00022515"/>
    </source>
</evidence>
<evidence type="ECO:0000256" key="6">
    <source>
        <dbReference type="ARBA" id="ARBA00022723"/>
    </source>
</evidence>
<dbReference type="Gene3D" id="3.90.580.10">
    <property type="entry name" value="Zinc finger, CHC2-type domain"/>
    <property type="match status" value="1"/>
</dbReference>
<dbReference type="Pfam" id="PF13155">
    <property type="entry name" value="Toprim_2"/>
    <property type="match status" value="1"/>
</dbReference>
<dbReference type="HAMAP" id="MF_00974">
    <property type="entry name" value="DNA_primase_DnaG"/>
    <property type="match status" value="1"/>
</dbReference>
<dbReference type="PANTHER" id="PTHR30313">
    <property type="entry name" value="DNA PRIMASE"/>
    <property type="match status" value="1"/>
</dbReference>
<keyword evidence="5 12" id="KW-0235">DNA replication</keyword>
<dbReference type="GO" id="GO:0005737">
    <property type="term" value="C:cytoplasm"/>
    <property type="evidence" value="ECO:0007669"/>
    <property type="project" value="TreeGrafter"/>
</dbReference>
<keyword evidence="2 12" id="KW-0639">Primosome</keyword>
<keyword evidence="3 12" id="KW-0808">Transferase</keyword>
<evidence type="ECO:0000256" key="13">
    <source>
        <dbReference type="PIRNR" id="PIRNR002811"/>
    </source>
</evidence>
<dbReference type="Pfam" id="PF10410">
    <property type="entry name" value="DnaB_bind"/>
    <property type="match status" value="1"/>
</dbReference>
<dbReference type="Gene3D" id="3.40.1360.10">
    <property type="match status" value="1"/>
</dbReference>
<dbReference type="InterPro" id="IPR002694">
    <property type="entry name" value="Znf_CHC2"/>
</dbReference>
<dbReference type="EMBL" id="WACR01000010">
    <property type="protein sequence ID" value="KAB1062814.1"/>
    <property type="molecule type" value="Genomic_DNA"/>
</dbReference>
<dbReference type="CDD" id="cd03364">
    <property type="entry name" value="TOPRIM_DnaG_primases"/>
    <property type="match status" value="1"/>
</dbReference>
<keyword evidence="6 13" id="KW-0479">Metal-binding</keyword>
<dbReference type="InterPro" id="IPR037068">
    <property type="entry name" value="DNA_primase_core_N_sf"/>
</dbReference>
<keyword evidence="10 12" id="KW-0238">DNA-binding</keyword>
<dbReference type="InterPro" id="IPR030846">
    <property type="entry name" value="DnaG_bac"/>
</dbReference>
<dbReference type="RefSeq" id="WP_151169414.1">
    <property type="nucleotide sequence ID" value="NZ_WACR01000010.1"/>
</dbReference>
<dbReference type="GO" id="GO:0003899">
    <property type="term" value="F:DNA-directed RNA polymerase activity"/>
    <property type="evidence" value="ECO:0007669"/>
    <property type="project" value="UniProtKB-UniRule"/>
</dbReference>
<comment type="cofactor">
    <cofactor evidence="13">
        <name>Zn(2+)</name>
        <dbReference type="ChEBI" id="CHEBI:29105"/>
    </cofactor>
    <text evidence="13">Binds 1 zinc ion per monomer.</text>
</comment>
<dbReference type="SUPFAM" id="SSF56731">
    <property type="entry name" value="DNA primase core"/>
    <property type="match status" value="1"/>
</dbReference>
<dbReference type="InterPro" id="IPR013264">
    <property type="entry name" value="DNAG_N"/>
</dbReference>
<dbReference type="InterPro" id="IPR006295">
    <property type="entry name" value="DNA_primase_DnaG"/>
</dbReference>
<dbReference type="PROSITE" id="PS50880">
    <property type="entry name" value="TOPRIM"/>
    <property type="match status" value="1"/>
</dbReference>
<evidence type="ECO:0000256" key="8">
    <source>
        <dbReference type="ARBA" id="ARBA00022833"/>
    </source>
</evidence>
<dbReference type="InterPro" id="IPR036977">
    <property type="entry name" value="DNA_primase_Znf_CHC2"/>
</dbReference>
<comment type="subunit">
    <text evidence="12">Monomer. Interacts with DnaB.</text>
</comment>
<evidence type="ECO:0000256" key="14">
    <source>
        <dbReference type="SAM" id="MobiDB-lite"/>
    </source>
</evidence>
<dbReference type="SMART" id="SM00493">
    <property type="entry name" value="TOPRIM"/>
    <property type="match status" value="1"/>
</dbReference>
<dbReference type="Pfam" id="PF01807">
    <property type="entry name" value="Zn_ribbon_DnaG"/>
    <property type="match status" value="1"/>
</dbReference>
<feature type="region of interest" description="Disordered" evidence="14">
    <location>
        <begin position="435"/>
        <end position="467"/>
    </location>
</feature>
<dbReference type="Proteomes" id="UP000435357">
    <property type="component" value="Unassembled WGS sequence"/>
</dbReference>
<comment type="catalytic activity">
    <reaction evidence="12">
        <text>ssDNA + n NTP = ssDNA/pppN(pN)n-1 hybrid + (n-1) diphosphate.</text>
        <dbReference type="EC" id="2.7.7.101"/>
    </reaction>
</comment>
<keyword evidence="8 13" id="KW-0862">Zinc</keyword>
<feature type="domain" description="Toprim" evidence="15">
    <location>
        <begin position="259"/>
        <end position="340"/>
    </location>
</feature>
<evidence type="ECO:0000256" key="3">
    <source>
        <dbReference type="ARBA" id="ARBA00022679"/>
    </source>
</evidence>
<evidence type="ECO:0000256" key="5">
    <source>
        <dbReference type="ARBA" id="ARBA00022705"/>
    </source>
</evidence>
<keyword evidence="4 12" id="KW-0548">Nucleotidyltransferase</keyword>
<keyword evidence="1 12" id="KW-0240">DNA-directed RNA polymerase</keyword>
<dbReference type="NCBIfam" id="TIGR01391">
    <property type="entry name" value="dnaG"/>
    <property type="match status" value="1"/>
</dbReference>
<evidence type="ECO:0000313" key="17">
    <source>
        <dbReference type="Proteomes" id="UP000435357"/>
    </source>
</evidence>
<evidence type="ECO:0000256" key="9">
    <source>
        <dbReference type="ARBA" id="ARBA00022842"/>
    </source>
</evidence>
<dbReference type="InterPro" id="IPR019475">
    <property type="entry name" value="DNA_primase_DnaB-bd"/>
</dbReference>
<dbReference type="OrthoDB" id="9803773at2"/>
<accession>A0A6N6M275</accession>
<evidence type="ECO:0000259" key="15">
    <source>
        <dbReference type="PROSITE" id="PS50880"/>
    </source>
</evidence>
<dbReference type="SMART" id="SM00400">
    <property type="entry name" value="ZnF_CHCC"/>
    <property type="match status" value="1"/>
</dbReference>
<reference evidence="16 17" key="1">
    <citation type="submission" date="2019-09" db="EMBL/GenBank/DDBJ databases">
        <title>Genomes of Cryomorphaceae.</title>
        <authorList>
            <person name="Bowman J.P."/>
        </authorList>
    </citation>
    <scope>NUCLEOTIDE SEQUENCE [LARGE SCALE GENOMIC DNA]</scope>
    <source>
        <strain evidence="16 17">KCTC 52047</strain>
    </source>
</reference>
<keyword evidence="11 12" id="KW-0804">Transcription</keyword>
<organism evidence="16 17">
    <name type="scientific">Salibacter halophilus</name>
    <dbReference type="NCBI Taxonomy" id="1803916"/>
    <lineage>
        <taxon>Bacteria</taxon>
        <taxon>Pseudomonadati</taxon>
        <taxon>Bacteroidota</taxon>
        <taxon>Flavobacteriia</taxon>
        <taxon>Flavobacteriales</taxon>
        <taxon>Salibacteraceae</taxon>
        <taxon>Salibacter</taxon>
    </lineage>
</organism>
<feature type="compositionally biased region" description="Basic and acidic residues" evidence="14">
    <location>
        <begin position="438"/>
        <end position="454"/>
    </location>
</feature>
<evidence type="ECO:0000256" key="4">
    <source>
        <dbReference type="ARBA" id="ARBA00022695"/>
    </source>
</evidence>
<dbReference type="InterPro" id="IPR006171">
    <property type="entry name" value="TOPRIM_dom"/>
</dbReference>
<evidence type="ECO:0000313" key="16">
    <source>
        <dbReference type="EMBL" id="KAB1062814.1"/>
    </source>
</evidence>
<evidence type="ECO:0000256" key="1">
    <source>
        <dbReference type="ARBA" id="ARBA00022478"/>
    </source>
</evidence>
<dbReference type="EC" id="2.7.7.101" evidence="12"/>
<keyword evidence="9" id="KW-0460">Magnesium</keyword>
<dbReference type="Pfam" id="PF08275">
    <property type="entry name" value="DNAG_N"/>
    <property type="match status" value="1"/>
</dbReference>
<evidence type="ECO:0000256" key="10">
    <source>
        <dbReference type="ARBA" id="ARBA00023125"/>
    </source>
</evidence>
<protein>
    <recommendedName>
        <fullName evidence="12 13">DNA primase</fullName>
        <ecNumber evidence="12">2.7.7.101</ecNumber>
    </recommendedName>
</protein>
<name>A0A6N6M275_9FLAO</name>
<keyword evidence="17" id="KW-1185">Reference proteome</keyword>
<dbReference type="GO" id="GO:0003677">
    <property type="term" value="F:DNA binding"/>
    <property type="evidence" value="ECO:0007669"/>
    <property type="project" value="UniProtKB-KW"/>
</dbReference>
<dbReference type="Gene3D" id="3.90.980.10">
    <property type="entry name" value="DNA primase, catalytic core, N-terminal domain"/>
    <property type="match status" value="1"/>
</dbReference>
<sequence>MIARKTIDEIMQTARIEEVIGDFLHLKRAGSNLKALSPFVNEKTPSFMVSPAKQIFKDFSSGKGGNVVTFLQEHEHMSYPEALRFLADKYNITIEEDGEQTPEQLEEQNKRESLYIVTNFALDFFKDQLHETEDGQAIGLSYFKERQFETDIIKKFDLGYAPGKNIFTKTAEEKGYKDEYLLETGLIKQNDRGKYDGFRERVIFPIHDLSGRPVGFGARTLRSDPKVPKYINSPESDIYKKNRILYGIFQAKHSIIKNDLCFLVEGYTDVISLHQAGIENAVASSGTALTEGQIKLIKRYTQNVTILYDGDPAGIKASFRGIDLILQEGMNVKVVLLPEGDDPDSYAKNYGKEKTLDYVGQNQTDFITFKTNVLLKDVENDPLKKSQAIRDIVNSIAQVPDHISRAVFIQECSSKLDVPEKAIIAETNKIRRNQFNQQRREKLREQQREERESNLPESEPENFLEENTKPVIQDEIKNQEREILRLILRYGSELINTNIFLEESQKEEEVSVAVGEFLVSEIIADELTFQSQLHDTIFEEIAELIERDGAIDEQHFIHHENDKIREFVVDLLAERYELHDWEKKNIFVKREEQHVGNHVEKTLYKYKLACINQMIQANQNKMKTAFKSEEPIDDILLEQRELDKIKMKLSEMRGSVVIR</sequence>
<evidence type="ECO:0000256" key="11">
    <source>
        <dbReference type="ARBA" id="ARBA00023163"/>
    </source>
</evidence>
<comment type="similarity">
    <text evidence="12 13">Belongs to the DnaG primase family.</text>
</comment>
<dbReference type="GO" id="GO:0006269">
    <property type="term" value="P:DNA replication, synthesis of primer"/>
    <property type="evidence" value="ECO:0007669"/>
    <property type="project" value="UniProtKB-UniRule"/>
</dbReference>
<dbReference type="InterPro" id="IPR034151">
    <property type="entry name" value="TOPRIM_DnaG_bac"/>
</dbReference>
<dbReference type="PIRSF" id="PIRSF002811">
    <property type="entry name" value="DnaG"/>
    <property type="match status" value="1"/>
</dbReference>
<dbReference type="GO" id="GO:0000428">
    <property type="term" value="C:DNA-directed RNA polymerase complex"/>
    <property type="evidence" value="ECO:0007669"/>
    <property type="project" value="UniProtKB-KW"/>
</dbReference>
<dbReference type="FunFam" id="3.90.580.10:FF:000001">
    <property type="entry name" value="DNA primase"/>
    <property type="match status" value="1"/>
</dbReference>
<dbReference type="GO" id="GO:1990077">
    <property type="term" value="C:primosome complex"/>
    <property type="evidence" value="ECO:0007669"/>
    <property type="project" value="UniProtKB-KW"/>
</dbReference>
<evidence type="ECO:0000256" key="7">
    <source>
        <dbReference type="ARBA" id="ARBA00022771"/>
    </source>
</evidence>
<dbReference type="InterPro" id="IPR050219">
    <property type="entry name" value="DnaG_primase"/>
</dbReference>
<comment type="caution">
    <text evidence="12">Lacks conserved residue(s) required for the propagation of feature annotation.</text>
</comment>